<dbReference type="PANTHER" id="PTHR43434">
    <property type="entry name" value="PHOSPHOGLYCOLATE PHOSPHATASE"/>
    <property type="match status" value="1"/>
</dbReference>
<reference evidence="1 2" key="1">
    <citation type="submission" date="2020-12" db="EMBL/GenBank/DDBJ databases">
        <title>Brachybacterium sp. MASK1Z-5, whole genome shotgun sequence.</title>
        <authorList>
            <person name="Tuo L."/>
        </authorList>
    </citation>
    <scope>NUCLEOTIDE SEQUENCE [LARGE SCALE GENOMIC DNA]</scope>
    <source>
        <strain evidence="1 2">MASK1Z-5</strain>
    </source>
</reference>
<dbReference type="InterPro" id="IPR041492">
    <property type="entry name" value="HAD_2"/>
</dbReference>
<dbReference type="InterPro" id="IPR050155">
    <property type="entry name" value="HAD-like_hydrolase_sf"/>
</dbReference>
<dbReference type="Gene3D" id="1.10.150.240">
    <property type="entry name" value="Putative phosphatase, domain 2"/>
    <property type="match status" value="1"/>
</dbReference>
<dbReference type="InterPro" id="IPR023198">
    <property type="entry name" value="PGP-like_dom2"/>
</dbReference>
<dbReference type="Gene3D" id="3.40.50.1000">
    <property type="entry name" value="HAD superfamily/HAD-like"/>
    <property type="match status" value="1"/>
</dbReference>
<gene>
    <name evidence="1" type="ORF">I8D64_12705</name>
</gene>
<dbReference type="InterPro" id="IPR006439">
    <property type="entry name" value="HAD-SF_hydro_IA"/>
</dbReference>
<dbReference type="GO" id="GO:0016787">
    <property type="term" value="F:hydrolase activity"/>
    <property type="evidence" value="ECO:0007669"/>
    <property type="project" value="UniProtKB-KW"/>
</dbReference>
<dbReference type="RefSeq" id="WP_200503163.1">
    <property type="nucleotide sequence ID" value="NZ_JAEDAJ010000008.1"/>
</dbReference>
<dbReference type="SFLD" id="SFLDS00003">
    <property type="entry name" value="Haloacid_Dehalogenase"/>
    <property type="match status" value="1"/>
</dbReference>
<comment type="caution">
    <text evidence="1">The sequence shown here is derived from an EMBL/GenBank/DDBJ whole genome shotgun (WGS) entry which is preliminary data.</text>
</comment>
<sequence>MTSPVRTDSPALLRPVVLFDLDGTLVDTVGLIVDSYAHVFERFGITGIEEAEVRSWIGLALEETFEALDPVRAPAMAEAYRAFNVGHHDERIAPYPGADAHVGTLLDAGADVGVVTSKGSELARRGLTATSMPALDVVIGKEHTLAHKPDPAPLRHALEVLGARAEDAVYVGDAATDLQAAHAAGMAAVGVTWGAGTRPALEAQDPLTVVDSFAELTGLLAPER</sequence>
<accession>A0ABS1BC66</accession>
<dbReference type="SUPFAM" id="SSF56784">
    <property type="entry name" value="HAD-like"/>
    <property type="match status" value="1"/>
</dbReference>
<evidence type="ECO:0000313" key="2">
    <source>
        <dbReference type="Proteomes" id="UP000612352"/>
    </source>
</evidence>
<protein>
    <submittedName>
        <fullName evidence="1">HAD-IA family hydrolase</fullName>
    </submittedName>
</protein>
<proteinExistence type="predicted"/>
<organism evidence="1 2">
    <name type="scientific">Brachybacterium halotolerans</name>
    <dbReference type="NCBI Taxonomy" id="2795215"/>
    <lineage>
        <taxon>Bacteria</taxon>
        <taxon>Bacillati</taxon>
        <taxon>Actinomycetota</taxon>
        <taxon>Actinomycetes</taxon>
        <taxon>Micrococcales</taxon>
        <taxon>Dermabacteraceae</taxon>
        <taxon>Brachybacterium</taxon>
    </lineage>
</organism>
<keyword evidence="2" id="KW-1185">Reference proteome</keyword>
<evidence type="ECO:0000313" key="1">
    <source>
        <dbReference type="EMBL" id="MBK0332256.1"/>
    </source>
</evidence>
<dbReference type="PANTHER" id="PTHR43434:SF26">
    <property type="entry name" value="PYROPHOSPHATASE PPAX"/>
    <property type="match status" value="1"/>
</dbReference>
<dbReference type="Pfam" id="PF13419">
    <property type="entry name" value="HAD_2"/>
    <property type="match status" value="1"/>
</dbReference>
<dbReference type="InterPro" id="IPR036412">
    <property type="entry name" value="HAD-like_sf"/>
</dbReference>
<dbReference type="SFLD" id="SFLDG01129">
    <property type="entry name" value="C1.5:_HAD__Beta-PGM__Phosphata"/>
    <property type="match status" value="1"/>
</dbReference>
<dbReference type="NCBIfam" id="TIGR01549">
    <property type="entry name" value="HAD-SF-IA-v1"/>
    <property type="match status" value="1"/>
</dbReference>
<dbReference type="EMBL" id="JAEDAJ010000008">
    <property type="protein sequence ID" value="MBK0332256.1"/>
    <property type="molecule type" value="Genomic_DNA"/>
</dbReference>
<keyword evidence="1" id="KW-0378">Hydrolase</keyword>
<dbReference type="NCBIfam" id="TIGR01509">
    <property type="entry name" value="HAD-SF-IA-v3"/>
    <property type="match status" value="1"/>
</dbReference>
<dbReference type="Proteomes" id="UP000612352">
    <property type="component" value="Unassembled WGS sequence"/>
</dbReference>
<name>A0ABS1BC66_9MICO</name>
<dbReference type="InterPro" id="IPR023214">
    <property type="entry name" value="HAD_sf"/>
</dbReference>